<dbReference type="InterPro" id="IPR016181">
    <property type="entry name" value="Acyl_CoA_acyltransferase"/>
</dbReference>
<dbReference type="PANTHER" id="PTHR43441:SF5">
    <property type="entry name" value="FAMILY ACETYLTRANSFERASE, PUTATIVE-RELATED"/>
    <property type="match status" value="1"/>
</dbReference>
<dbReference type="GO" id="GO:1990189">
    <property type="term" value="F:protein N-terminal-serine acetyltransferase activity"/>
    <property type="evidence" value="ECO:0007669"/>
    <property type="project" value="TreeGrafter"/>
</dbReference>
<dbReference type="AlphaFoldDB" id="A0AAW0Z4E6"/>
<dbReference type="EMBL" id="JBCAWK010000002">
    <property type="protein sequence ID" value="KAK8865855.1"/>
    <property type="molecule type" value="Genomic_DNA"/>
</dbReference>
<dbReference type="GO" id="GO:0008999">
    <property type="term" value="F:protein-N-terminal-alanine acetyltransferase activity"/>
    <property type="evidence" value="ECO:0007669"/>
    <property type="project" value="TreeGrafter"/>
</dbReference>
<dbReference type="SUPFAM" id="SSF55729">
    <property type="entry name" value="Acyl-CoA N-acyltransferases (Nat)"/>
    <property type="match status" value="1"/>
</dbReference>
<evidence type="ECO:0000313" key="2">
    <source>
        <dbReference type="EMBL" id="KAK8865855.1"/>
    </source>
</evidence>
<dbReference type="PANTHER" id="PTHR43441">
    <property type="entry name" value="RIBOSOMAL-PROTEIN-SERINE ACETYLTRANSFERASE"/>
    <property type="match status" value="1"/>
</dbReference>
<reference evidence="2 3" key="1">
    <citation type="journal article" date="2024" name="bioRxiv">
        <title>Comparative genomics of Cryptococcus and Kwoniella reveals pathogenesis evolution and contrasting karyotype dynamics via intercentromeric recombination or chromosome fusion.</title>
        <authorList>
            <person name="Coelho M.A."/>
            <person name="David-Palma M."/>
            <person name="Shea T."/>
            <person name="Bowers K."/>
            <person name="McGinley-Smith S."/>
            <person name="Mohammad A.W."/>
            <person name="Gnirke A."/>
            <person name="Yurkov A.M."/>
            <person name="Nowrousian M."/>
            <person name="Sun S."/>
            <person name="Cuomo C.A."/>
            <person name="Heitman J."/>
        </authorList>
    </citation>
    <scope>NUCLEOTIDE SEQUENCE [LARGE SCALE GENOMIC DNA]</scope>
    <source>
        <strain evidence="2 3">CBS 13917</strain>
    </source>
</reference>
<protein>
    <recommendedName>
        <fullName evidence="1">N-acetyltransferase domain-containing protein</fullName>
    </recommendedName>
</protein>
<feature type="domain" description="N-acetyltransferase" evidence="1">
    <location>
        <begin position="45"/>
        <end position="200"/>
    </location>
</feature>
<dbReference type="Pfam" id="PF13302">
    <property type="entry name" value="Acetyltransf_3"/>
    <property type="match status" value="1"/>
</dbReference>
<comment type="caution">
    <text evidence="2">The sequence shown here is derived from an EMBL/GenBank/DDBJ whole genome shotgun (WGS) entry which is preliminary data.</text>
</comment>
<proteinExistence type="predicted"/>
<dbReference type="Gene3D" id="3.40.630.30">
    <property type="match status" value="1"/>
</dbReference>
<dbReference type="InterPro" id="IPR000182">
    <property type="entry name" value="GNAT_dom"/>
</dbReference>
<dbReference type="KEGG" id="kne:92178262"/>
<accession>A0AAW0Z4E6</accession>
<organism evidence="2 3">
    <name type="scientific">Kwoniella newhampshirensis</name>
    <dbReference type="NCBI Taxonomy" id="1651941"/>
    <lineage>
        <taxon>Eukaryota</taxon>
        <taxon>Fungi</taxon>
        <taxon>Dikarya</taxon>
        <taxon>Basidiomycota</taxon>
        <taxon>Agaricomycotina</taxon>
        <taxon>Tremellomycetes</taxon>
        <taxon>Tremellales</taxon>
        <taxon>Cryptococcaceae</taxon>
        <taxon>Kwoniella</taxon>
    </lineage>
</organism>
<gene>
    <name evidence="2" type="ORF">IAR55_001003</name>
</gene>
<name>A0AAW0Z4E6_9TREE</name>
<evidence type="ECO:0000259" key="1">
    <source>
        <dbReference type="Pfam" id="PF13302"/>
    </source>
</evidence>
<sequence>MTAYLNDYEPPPPAPLPPKDIHLHTPPEEYDFNFCFEVKEIRSDRVELRPFVPSLHAQLLADGISKCDPGMTKWLPRAFDGVEDVLQWAEVTIRSQPSACAWAIFTSPASSETRVNREDYVLAGMISMINSDVGMMVSELGWILILEPFQRSHVLSHAAGLIIHRILDMPSDGGLGLRRAQWFATSLNEKSKAAALRLGFSLDGILRAHRVLPKGREGVRPGRKGDYLEDQMTRDSWLASISWDQWEGGVRDHVDKLMARKK</sequence>
<evidence type="ECO:0000313" key="3">
    <source>
        <dbReference type="Proteomes" id="UP001388673"/>
    </source>
</evidence>
<dbReference type="RefSeq" id="XP_066805334.1">
    <property type="nucleotide sequence ID" value="XM_066944133.1"/>
</dbReference>
<dbReference type="GeneID" id="92178262"/>
<keyword evidence="3" id="KW-1185">Reference proteome</keyword>
<dbReference type="Proteomes" id="UP001388673">
    <property type="component" value="Unassembled WGS sequence"/>
</dbReference>
<dbReference type="InterPro" id="IPR051908">
    <property type="entry name" value="Ribosomal_N-acetyltransferase"/>
</dbReference>